<keyword evidence="5" id="KW-0175">Coiled coil</keyword>
<dbReference type="FunFam" id="1.20.5.110:FF:000140">
    <property type="entry name" value="Syntaxin 13"/>
    <property type="match status" value="1"/>
</dbReference>
<dbReference type="PROSITE" id="PS00914">
    <property type="entry name" value="SYNTAXIN"/>
    <property type="match status" value="1"/>
</dbReference>
<evidence type="ECO:0000259" key="8">
    <source>
        <dbReference type="PROSITE" id="PS50192"/>
    </source>
</evidence>
<evidence type="ECO:0000256" key="1">
    <source>
        <dbReference type="ARBA" id="ARBA00004211"/>
    </source>
</evidence>
<dbReference type="GO" id="GO:0007140">
    <property type="term" value="P:male meiotic nuclear division"/>
    <property type="evidence" value="ECO:0007669"/>
    <property type="project" value="EnsemblMetazoa"/>
</dbReference>
<evidence type="ECO:0000256" key="3">
    <source>
        <dbReference type="ARBA" id="ARBA00022775"/>
    </source>
</evidence>
<dbReference type="KEGG" id="dan:6506664"/>
<dbReference type="GO" id="GO:0160156">
    <property type="term" value="P:secretory granule-lysosome fusion"/>
    <property type="evidence" value="ECO:0007669"/>
    <property type="project" value="EnsemblMetazoa"/>
</dbReference>
<proteinExistence type="inferred from homology"/>
<dbReference type="PROSITE" id="PS50192">
    <property type="entry name" value="T_SNARE"/>
    <property type="match status" value="1"/>
</dbReference>
<dbReference type="PhylomeDB" id="B3MAZ2"/>
<keyword evidence="7" id="KW-1133">Transmembrane helix</keyword>
<dbReference type="eggNOG" id="KOG0811">
    <property type="taxonomic scope" value="Eukaryota"/>
</dbReference>
<evidence type="ECO:0000313" key="9">
    <source>
        <dbReference type="EMBL" id="EDV40258.1"/>
    </source>
</evidence>
<protein>
    <recommendedName>
        <fullName evidence="8">t-SNARE coiled-coil homology domain-containing protein</fullName>
    </recommendedName>
</protein>
<evidence type="ECO:0000256" key="5">
    <source>
        <dbReference type="SAM" id="Coils"/>
    </source>
</evidence>
<keyword evidence="7" id="KW-0812">Transmembrane</keyword>
<dbReference type="CTD" id="39485"/>
<dbReference type="SMART" id="SM00397">
    <property type="entry name" value="t_SNARE"/>
    <property type="match status" value="1"/>
</dbReference>
<sequence>MSQALNNPAGGGGPRRDYGATAEGTTPEVSFASAGGSSGFSPTEFMTLSEDIGHNITAVHSSSKQLEKQLKLINTPREQPALREKVHSINKKTNARIQTTSQDLQRLQAVVRHGDKQQRLQLEKLTQEFQSVVEKYSSQQKRISTAMRQTLRQAQESEHENEALAREELLQQQRLEQAGLQQEHDLLVERQRQVEQIESDIIDVNQIMTQLSGLVHEQGEQLDLIENTIERTATNVEEGASELAKAARSRQSYRCKILILLVIAVIIGLVVTGIIVAKLNS</sequence>
<dbReference type="PANTHER" id="PTHR19957:SF38">
    <property type="entry name" value="LD27581P"/>
    <property type="match status" value="1"/>
</dbReference>
<dbReference type="Gene3D" id="1.20.58.70">
    <property type="match status" value="1"/>
</dbReference>
<feature type="region of interest" description="Disordered" evidence="6">
    <location>
        <begin position="1"/>
        <end position="38"/>
    </location>
</feature>
<dbReference type="OMA" id="RVHNTME"/>
<dbReference type="GeneID" id="6506664"/>
<dbReference type="GO" id="GO:0031201">
    <property type="term" value="C:SNARE complex"/>
    <property type="evidence" value="ECO:0007669"/>
    <property type="project" value="EnsemblMetazoa"/>
</dbReference>
<dbReference type="PANTHER" id="PTHR19957">
    <property type="entry name" value="SYNTAXIN"/>
    <property type="match status" value="1"/>
</dbReference>
<dbReference type="GO" id="GO:0005484">
    <property type="term" value="F:SNAP receptor activity"/>
    <property type="evidence" value="ECO:0007669"/>
    <property type="project" value="InterPro"/>
</dbReference>
<name>B3MAZ2_DROAN</name>
<dbReference type="InParanoid" id="B3MAZ2"/>
<dbReference type="GO" id="GO:0006836">
    <property type="term" value="P:neurotransmitter transport"/>
    <property type="evidence" value="ECO:0007669"/>
    <property type="project" value="UniProtKB-KW"/>
</dbReference>
<dbReference type="AlphaFoldDB" id="B3MAZ2"/>
<feature type="coiled-coil region" evidence="5">
    <location>
        <begin position="90"/>
        <end position="167"/>
    </location>
</feature>
<dbReference type="Pfam" id="PF05739">
    <property type="entry name" value="SNARE"/>
    <property type="match status" value="1"/>
</dbReference>
<evidence type="ECO:0000256" key="7">
    <source>
        <dbReference type="SAM" id="Phobius"/>
    </source>
</evidence>
<keyword evidence="3" id="KW-0813">Transport</keyword>
<dbReference type="CDD" id="cd15847">
    <property type="entry name" value="SNARE_syntaxin7_like"/>
    <property type="match status" value="1"/>
</dbReference>
<evidence type="ECO:0000256" key="4">
    <source>
        <dbReference type="RuleBase" id="RU003858"/>
    </source>
</evidence>
<dbReference type="Proteomes" id="UP000007801">
    <property type="component" value="Unassembled WGS sequence"/>
</dbReference>
<dbReference type="Pfam" id="PF14523">
    <property type="entry name" value="Syntaxin_2"/>
    <property type="match status" value="1"/>
</dbReference>
<dbReference type="HOGENOM" id="CLU_059257_1_0_1"/>
<dbReference type="InterPro" id="IPR006011">
    <property type="entry name" value="Syntaxin_N"/>
</dbReference>
<dbReference type="GO" id="GO:0012505">
    <property type="term" value="C:endomembrane system"/>
    <property type="evidence" value="ECO:0007669"/>
    <property type="project" value="TreeGrafter"/>
</dbReference>
<evidence type="ECO:0000256" key="6">
    <source>
        <dbReference type="SAM" id="MobiDB-lite"/>
    </source>
</evidence>
<dbReference type="FunFam" id="1.20.58.70:FF:000044">
    <property type="entry name" value="GM25395"/>
    <property type="match status" value="1"/>
</dbReference>
<organism evidence="9 10">
    <name type="scientific">Drosophila ananassae</name>
    <name type="common">Fruit fly</name>
    <dbReference type="NCBI Taxonomy" id="7217"/>
    <lineage>
        <taxon>Eukaryota</taxon>
        <taxon>Metazoa</taxon>
        <taxon>Ecdysozoa</taxon>
        <taxon>Arthropoda</taxon>
        <taxon>Hexapoda</taxon>
        <taxon>Insecta</taxon>
        <taxon>Pterygota</taxon>
        <taxon>Neoptera</taxon>
        <taxon>Endopterygota</taxon>
        <taxon>Diptera</taxon>
        <taxon>Brachycera</taxon>
        <taxon>Muscomorpha</taxon>
        <taxon>Ephydroidea</taxon>
        <taxon>Drosophilidae</taxon>
        <taxon>Drosophila</taxon>
        <taxon>Sophophora</taxon>
    </lineage>
</organism>
<accession>B3MAZ2</accession>
<reference evidence="9 10" key="1">
    <citation type="journal article" date="2007" name="Nature">
        <title>Evolution of genes and genomes on the Drosophila phylogeny.</title>
        <authorList>
            <consortium name="Drosophila 12 Genomes Consortium"/>
            <person name="Clark A.G."/>
            <person name="Eisen M.B."/>
            <person name="Smith D.R."/>
            <person name="Bergman C.M."/>
            <person name="Oliver B."/>
            <person name="Markow T.A."/>
            <person name="Kaufman T.C."/>
            <person name="Kellis M."/>
            <person name="Gelbart W."/>
            <person name="Iyer V.N."/>
            <person name="Pollard D.A."/>
            <person name="Sackton T.B."/>
            <person name="Larracuente A.M."/>
            <person name="Singh N.D."/>
            <person name="Abad J.P."/>
            <person name="Abt D.N."/>
            <person name="Adryan B."/>
            <person name="Aguade M."/>
            <person name="Akashi H."/>
            <person name="Anderson W.W."/>
            <person name="Aquadro C.F."/>
            <person name="Ardell D.H."/>
            <person name="Arguello R."/>
            <person name="Artieri C.G."/>
            <person name="Barbash D.A."/>
            <person name="Barker D."/>
            <person name="Barsanti P."/>
            <person name="Batterham P."/>
            <person name="Batzoglou S."/>
            <person name="Begun D."/>
            <person name="Bhutkar A."/>
            <person name="Blanco E."/>
            <person name="Bosak S.A."/>
            <person name="Bradley R.K."/>
            <person name="Brand A.D."/>
            <person name="Brent M.R."/>
            <person name="Brooks A.N."/>
            <person name="Brown R.H."/>
            <person name="Butlin R.K."/>
            <person name="Caggese C."/>
            <person name="Calvi B.R."/>
            <person name="Bernardo de Carvalho A."/>
            <person name="Caspi A."/>
            <person name="Castrezana S."/>
            <person name="Celniker S.E."/>
            <person name="Chang J.L."/>
            <person name="Chapple C."/>
            <person name="Chatterji S."/>
            <person name="Chinwalla A."/>
            <person name="Civetta A."/>
            <person name="Clifton S.W."/>
            <person name="Comeron J.M."/>
            <person name="Costello J.C."/>
            <person name="Coyne J.A."/>
            <person name="Daub J."/>
            <person name="David R.G."/>
            <person name="Delcher A.L."/>
            <person name="Delehaunty K."/>
            <person name="Do C.B."/>
            <person name="Ebling H."/>
            <person name="Edwards K."/>
            <person name="Eickbush T."/>
            <person name="Evans J.D."/>
            <person name="Filipski A."/>
            <person name="Findeiss S."/>
            <person name="Freyhult E."/>
            <person name="Fulton L."/>
            <person name="Fulton R."/>
            <person name="Garcia A.C."/>
            <person name="Gardiner A."/>
            <person name="Garfield D.A."/>
            <person name="Garvin B.E."/>
            <person name="Gibson G."/>
            <person name="Gilbert D."/>
            <person name="Gnerre S."/>
            <person name="Godfrey J."/>
            <person name="Good R."/>
            <person name="Gotea V."/>
            <person name="Gravely B."/>
            <person name="Greenberg A.J."/>
            <person name="Griffiths-Jones S."/>
            <person name="Gross S."/>
            <person name="Guigo R."/>
            <person name="Gustafson E.A."/>
            <person name="Haerty W."/>
            <person name="Hahn M.W."/>
            <person name="Halligan D.L."/>
            <person name="Halpern A.L."/>
            <person name="Halter G.M."/>
            <person name="Han M.V."/>
            <person name="Heger A."/>
            <person name="Hillier L."/>
            <person name="Hinrichs A.S."/>
            <person name="Holmes I."/>
            <person name="Hoskins R.A."/>
            <person name="Hubisz M.J."/>
            <person name="Hultmark D."/>
            <person name="Huntley M.A."/>
            <person name="Jaffe D.B."/>
            <person name="Jagadeeshan S."/>
            <person name="Jeck W.R."/>
            <person name="Johnson J."/>
            <person name="Jones C.D."/>
            <person name="Jordan W.C."/>
            <person name="Karpen G.H."/>
            <person name="Kataoka E."/>
            <person name="Keightley P.D."/>
            <person name="Kheradpour P."/>
            <person name="Kirkness E.F."/>
            <person name="Koerich L.B."/>
            <person name="Kristiansen K."/>
            <person name="Kudrna D."/>
            <person name="Kulathinal R.J."/>
            <person name="Kumar S."/>
            <person name="Kwok R."/>
            <person name="Lander E."/>
            <person name="Langley C.H."/>
            <person name="Lapoint R."/>
            <person name="Lazzaro B.P."/>
            <person name="Lee S.J."/>
            <person name="Levesque L."/>
            <person name="Li R."/>
            <person name="Lin C.F."/>
            <person name="Lin M.F."/>
            <person name="Lindblad-Toh K."/>
            <person name="Llopart A."/>
            <person name="Long M."/>
            <person name="Low L."/>
            <person name="Lozovsky E."/>
            <person name="Lu J."/>
            <person name="Luo M."/>
            <person name="Machado C.A."/>
            <person name="Makalowski W."/>
            <person name="Marzo M."/>
            <person name="Matsuda M."/>
            <person name="Matzkin L."/>
            <person name="McAllister B."/>
            <person name="McBride C.S."/>
            <person name="McKernan B."/>
            <person name="McKernan K."/>
            <person name="Mendez-Lago M."/>
            <person name="Minx P."/>
            <person name="Mollenhauer M.U."/>
            <person name="Montooth K."/>
            <person name="Mount S.M."/>
            <person name="Mu X."/>
            <person name="Myers E."/>
            <person name="Negre B."/>
            <person name="Newfeld S."/>
            <person name="Nielsen R."/>
            <person name="Noor M.A."/>
            <person name="O'Grady P."/>
            <person name="Pachter L."/>
            <person name="Papaceit M."/>
            <person name="Parisi M.J."/>
            <person name="Parisi M."/>
            <person name="Parts L."/>
            <person name="Pedersen J.S."/>
            <person name="Pesole G."/>
            <person name="Phillippy A.M."/>
            <person name="Ponting C.P."/>
            <person name="Pop M."/>
            <person name="Porcelli D."/>
            <person name="Powell J.R."/>
            <person name="Prohaska S."/>
            <person name="Pruitt K."/>
            <person name="Puig M."/>
            <person name="Quesneville H."/>
            <person name="Ram K.R."/>
            <person name="Rand D."/>
            <person name="Rasmussen M.D."/>
            <person name="Reed L.K."/>
            <person name="Reenan R."/>
            <person name="Reily A."/>
            <person name="Remington K.A."/>
            <person name="Rieger T.T."/>
            <person name="Ritchie M.G."/>
            <person name="Robin C."/>
            <person name="Rogers Y.H."/>
            <person name="Rohde C."/>
            <person name="Rozas J."/>
            <person name="Rubenfield M.J."/>
            <person name="Ruiz A."/>
            <person name="Russo S."/>
            <person name="Salzberg S.L."/>
            <person name="Sanchez-Gracia A."/>
            <person name="Saranga D.J."/>
            <person name="Sato H."/>
            <person name="Schaeffer S.W."/>
            <person name="Schatz M.C."/>
            <person name="Schlenke T."/>
            <person name="Schwartz R."/>
            <person name="Segarra C."/>
            <person name="Singh R.S."/>
            <person name="Sirot L."/>
            <person name="Sirota M."/>
            <person name="Sisneros N.B."/>
            <person name="Smith C.D."/>
            <person name="Smith T.F."/>
            <person name="Spieth J."/>
            <person name="Stage D.E."/>
            <person name="Stark A."/>
            <person name="Stephan W."/>
            <person name="Strausberg R.L."/>
            <person name="Strempel S."/>
            <person name="Sturgill D."/>
            <person name="Sutton G."/>
            <person name="Sutton G.G."/>
            <person name="Tao W."/>
            <person name="Teichmann S."/>
            <person name="Tobari Y.N."/>
            <person name="Tomimura Y."/>
            <person name="Tsolas J.M."/>
            <person name="Valente V.L."/>
            <person name="Venter E."/>
            <person name="Venter J.C."/>
            <person name="Vicario S."/>
            <person name="Vieira F.G."/>
            <person name="Vilella A.J."/>
            <person name="Villasante A."/>
            <person name="Walenz B."/>
            <person name="Wang J."/>
            <person name="Wasserman M."/>
            <person name="Watts T."/>
            <person name="Wilson D."/>
            <person name="Wilson R.K."/>
            <person name="Wing R.A."/>
            <person name="Wolfner M.F."/>
            <person name="Wong A."/>
            <person name="Wong G.K."/>
            <person name="Wu C.I."/>
            <person name="Wu G."/>
            <person name="Yamamoto D."/>
            <person name="Yang H.P."/>
            <person name="Yang S.P."/>
            <person name="Yorke J.A."/>
            <person name="Yoshida K."/>
            <person name="Zdobnov E."/>
            <person name="Zhang P."/>
            <person name="Zhang Y."/>
            <person name="Zimin A.V."/>
            <person name="Baldwin J."/>
            <person name="Abdouelleil A."/>
            <person name="Abdulkadir J."/>
            <person name="Abebe A."/>
            <person name="Abera B."/>
            <person name="Abreu J."/>
            <person name="Acer S.C."/>
            <person name="Aftuck L."/>
            <person name="Alexander A."/>
            <person name="An P."/>
            <person name="Anderson E."/>
            <person name="Anderson S."/>
            <person name="Arachi H."/>
            <person name="Azer M."/>
            <person name="Bachantsang P."/>
            <person name="Barry A."/>
            <person name="Bayul T."/>
            <person name="Berlin A."/>
            <person name="Bessette D."/>
            <person name="Bloom T."/>
            <person name="Blye J."/>
            <person name="Boguslavskiy L."/>
            <person name="Bonnet C."/>
            <person name="Boukhgalter B."/>
            <person name="Bourzgui I."/>
            <person name="Brown A."/>
            <person name="Cahill P."/>
            <person name="Channer S."/>
            <person name="Cheshatsang Y."/>
            <person name="Chuda L."/>
            <person name="Citroen M."/>
            <person name="Collymore A."/>
            <person name="Cooke P."/>
            <person name="Costello M."/>
            <person name="D'Aco K."/>
            <person name="Daza R."/>
            <person name="De Haan G."/>
            <person name="DeGray S."/>
            <person name="DeMaso C."/>
            <person name="Dhargay N."/>
            <person name="Dooley K."/>
            <person name="Dooley E."/>
            <person name="Doricent M."/>
            <person name="Dorje P."/>
            <person name="Dorjee K."/>
            <person name="Dupes A."/>
            <person name="Elong R."/>
            <person name="Falk J."/>
            <person name="Farina A."/>
            <person name="Faro S."/>
            <person name="Ferguson D."/>
            <person name="Fisher S."/>
            <person name="Foley C.D."/>
            <person name="Franke A."/>
            <person name="Friedrich D."/>
            <person name="Gadbois L."/>
            <person name="Gearin G."/>
            <person name="Gearin C.R."/>
            <person name="Giannoukos G."/>
            <person name="Goode T."/>
            <person name="Graham J."/>
            <person name="Grandbois E."/>
            <person name="Grewal S."/>
            <person name="Gyaltsen K."/>
            <person name="Hafez N."/>
            <person name="Hagos B."/>
            <person name="Hall J."/>
            <person name="Henson C."/>
            <person name="Hollinger A."/>
            <person name="Honan T."/>
            <person name="Huard M.D."/>
            <person name="Hughes L."/>
            <person name="Hurhula B."/>
            <person name="Husby M.E."/>
            <person name="Kamat A."/>
            <person name="Kanga B."/>
            <person name="Kashin S."/>
            <person name="Khazanovich D."/>
            <person name="Kisner P."/>
            <person name="Lance K."/>
            <person name="Lara M."/>
            <person name="Lee W."/>
            <person name="Lennon N."/>
            <person name="Letendre F."/>
            <person name="LeVine R."/>
            <person name="Lipovsky A."/>
            <person name="Liu X."/>
            <person name="Liu J."/>
            <person name="Liu S."/>
            <person name="Lokyitsang T."/>
            <person name="Lokyitsang Y."/>
            <person name="Lubonja R."/>
            <person name="Lui A."/>
            <person name="MacDonald P."/>
            <person name="Magnisalis V."/>
            <person name="Maru K."/>
            <person name="Matthews C."/>
            <person name="McCusker W."/>
            <person name="McDonough S."/>
            <person name="Mehta T."/>
            <person name="Meldrim J."/>
            <person name="Meneus L."/>
            <person name="Mihai O."/>
            <person name="Mihalev A."/>
            <person name="Mihova T."/>
            <person name="Mittelman R."/>
            <person name="Mlenga V."/>
            <person name="Montmayeur A."/>
            <person name="Mulrain L."/>
            <person name="Navidi A."/>
            <person name="Naylor J."/>
            <person name="Negash T."/>
            <person name="Nguyen T."/>
            <person name="Nguyen N."/>
            <person name="Nicol R."/>
            <person name="Norbu C."/>
            <person name="Norbu N."/>
            <person name="Novod N."/>
            <person name="O'Neill B."/>
            <person name="Osman S."/>
            <person name="Markiewicz E."/>
            <person name="Oyono O.L."/>
            <person name="Patti C."/>
            <person name="Phunkhang P."/>
            <person name="Pierre F."/>
            <person name="Priest M."/>
            <person name="Raghuraman S."/>
            <person name="Rege F."/>
            <person name="Reyes R."/>
            <person name="Rise C."/>
            <person name="Rogov P."/>
            <person name="Ross K."/>
            <person name="Ryan E."/>
            <person name="Settipalli S."/>
            <person name="Shea T."/>
            <person name="Sherpa N."/>
            <person name="Shi L."/>
            <person name="Shih D."/>
            <person name="Sparrow T."/>
            <person name="Spaulding J."/>
            <person name="Stalker J."/>
            <person name="Stange-Thomann N."/>
            <person name="Stavropoulos S."/>
            <person name="Stone C."/>
            <person name="Strader C."/>
            <person name="Tesfaye S."/>
            <person name="Thomson T."/>
            <person name="Thoulutsang Y."/>
            <person name="Thoulutsang D."/>
            <person name="Topham K."/>
            <person name="Topping I."/>
            <person name="Tsamla T."/>
            <person name="Vassiliev H."/>
            <person name="Vo A."/>
            <person name="Wangchuk T."/>
            <person name="Wangdi T."/>
            <person name="Weiand M."/>
            <person name="Wilkinson J."/>
            <person name="Wilson A."/>
            <person name="Yadav S."/>
            <person name="Young G."/>
            <person name="Yu Q."/>
            <person name="Zembek L."/>
            <person name="Zhong D."/>
            <person name="Zimmer A."/>
            <person name="Zwirko Z."/>
            <person name="Jaffe D.B."/>
            <person name="Alvarez P."/>
            <person name="Brockman W."/>
            <person name="Butler J."/>
            <person name="Chin C."/>
            <person name="Gnerre S."/>
            <person name="Grabherr M."/>
            <person name="Kleber M."/>
            <person name="Mauceli E."/>
            <person name="MacCallum I."/>
        </authorList>
    </citation>
    <scope>NUCLEOTIDE SEQUENCE [LARGE SCALE GENOMIC DNA]</scope>
    <source>
        <strain evidence="10">Tucson 14024-0371.13</strain>
    </source>
</reference>
<dbReference type="InterPro" id="IPR006012">
    <property type="entry name" value="Syntaxin/epimorphin_CS"/>
</dbReference>
<dbReference type="InterPro" id="IPR010989">
    <property type="entry name" value="SNARE"/>
</dbReference>
<dbReference type="InterPro" id="IPR000727">
    <property type="entry name" value="T_SNARE_dom"/>
</dbReference>
<keyword evidence="10" id="KW-1185">Reference proteome</keyword>
<feature type="transmembrane region" description="Helical" evidence="7">
    <location>
        <begin position="257"/>
        <end position="277"/>
    </location>
</feature>
<comment type="similarity">
    <text evidence="2 4">Belongs to the syntaxin family.</text>
</comment>
<feature type="domain" description="T-SNARE coiled-coil homology" evidence="8">
    <location>
        <begin position="184"/>
        <end position="246"/>
    </location>
</feature>
<dbReference type="GO" id="GO:0000149">
    <property type="term" value="F:SNARE binding"/>
    <property type="evidence" value="ECO:0007669"/>
    <property type="project" value="TreeGrafter"/>
</dbReference>
<evidence type="ECO:0000256" key="2">
    <source>
        <dbReference type="ARBA" id="ARBA00009063"/>
    </source>
</evidence>
<dbReference type="GO" id="GO:0000278">
    <property type="term" value="P:mitotic cell cycle"/>
    <property type="evidence" value="ECO:0007669"/>
    <property type="project" value="EnsemblMetazoa"/>
</dbReference>
<dbReference type="FunCoup" id="B3MAZ2">
    <property type="interactions" value="308"/>
</dbReference>
<keyword evidence="3" id="KW-0532">Neurotransmitter transport</keyword>
<dbReference type="SUPFAM" id="SSF47661">
    <property type="entry name" value="t-snare proteins"/>
    <property type="match status" value="1"/>
</dbReference>
<dbReference type="SMR" id="B3MAZ2"/>
<dbReference type="Gene3D" id="1.20.5.110">
    <property type="match status" value="1"/>
</dbReference>
<comment type="subcellular location">
    <subcellularLocation>
        <location evidence="1">Membrane</location>
        <topology evidence="1">Single-pass type IV membrane protein</topology>
    </subcellularLocation>
</comment>
<dbReference type="InterPro" id="IPR045242">
    <property type="entry name" value="Syntaxin"/>
</dbReference>
<dbReference type="STRING" id="7217.B3MAZ2"/>
<dbReference type="GO" id="GO:0048278">
    <property type="term" value="P:vesicle docking"/>
    <property type="evidence" value="ECO:0007669"/>
    <property type="project" value="TreeGrafter"/>
</dbReference>
<dbReference type="EMBL" id="CH902618">
    <property type="protein sequence ID" value="EDV40258.1"/>
    <property type="molecule type" value="Genomic_DNA"/>
</dbReference>
<dbReference type="OrthoDB" id="75754at2759"/>
<gene>
    <name evidence="9" type="primary">Dana\GF24028</name>
    <name evidence="9" type="synonym">dana_GLEANR_8785</name>
    <name evidence="9" type="ORF">GF24028</name>
</gene>
<keyword evidence="7" id="KW-0472">Membrane</keyword>
<dbReference type="GO" id="GO:0006886">
    <property type="term" value="P:intracellular protein transport"/>
    <property type="evidence" value="ECO:0007669"/>
    <property type="project" value="InterPro"/>
</dbReference>
<evidence type="ECO:0000313" key="10">
    <source>
        <dbReference type="Proteomes" id="UP000007801"/>
    </source>
</evidence>
<dbReference type="SMART" id="SM00503">
    <property type="entry name" value="SynN"/>
    <property type="match status" value="1"/>
</dbReference>
<dbReference type="GO" id="GO:0007143">
    <property type="term" value="P:female meiotic nuclear division"/>
    <property type="evidence" value="ECO:0007669"/>
    <property type="project" value="EnsemblMetazoa"/>
</dbReference>